<organism evidence="2 3">
    <name type="scientific">Frankliniella occidentalis</name>
    <name type="common">Western flower thrips</name>
    <name type="synonym">Euthrips occidentalis</name>
    <dbReference type="NCBI Taxonomy" id="133901"/>
    <lineage>
        <taxon>Eukaryota</taxon>
        <taxon>Metazoa</taxon>
        <taxon>Ecdysozoa</taxon>
        <taxon>Arthropoda</taxon>
        <taxon>Hexapoda</taxon>
        <taxon>Insecta</taxon>
        <taxon>Pterygota</taxon>
        <taxon>Neoptera</taxon>
        <taxon>Paraneoptera</taxon>
        <taxon>Thysanoptera</taxon>
        <taxon>Terebrantia</taxon>
        <taxon>Thripoidea</taxon>
        <taxon>Thripidae</taxon>
        <taxon>Frankliniella</taxon>
    </lineage>
</organism>
<gene>
    <name evidence="3" type="primary">LOC127750574</name>
</gene>
<reference evidence="3" key="2">
    <citation type="submission" date="2025-08" db="UniProtKB">
        <authorList>
            <consortium name="RefSeq"/>
        </authorList>
    </citation>
    <scope>IDENTIFICATION</scope>
    <source>
        <tissue evidence="3">Whole organism</tissue>
    </source>
</reference>
<feature type="compositionally biased region" description="Polar residues" evidence="1">
    <location>
        <begin position="205"/>
        <end position="218"/>
    </location>
</feature>
<feature type="non-terminal residue" evidence="3">
    <location>
        <position position="1"/>
    </location>
</feature>
<feature type="region of interest" description="Disordered" evidence="1">
    <location>
        <begin position="113"/>
        <end position="157"/>
    </location>
</feature>
<evidence type="ECO:0000313" key="3">
    <source>
        <dbReference type="RefSeq" id="XP_052128539.1"/>
    </source>
</evidence>
<protein>
    <submittedName>
        <fullName evidence="3">Uncharacterized protein LOC127750574</fullName>
    </submittedName>
</protein>
<evidence type="ECO:0000313" key="2">
    <source>
        <dbReference type="Proteomes" id="UP000504606"/>
    </source>
</evidence>
<sequence>TDYLIKHGDDLADIKRALKTHKASFNATDGAKRLETVARGLAEQGRVEARKVAEALARLENITAAVQNATERVSGCTARPEPADEDAAWSALLQHKETTTTPEPPEPVETLEHRAADPAPGPGRIVLGGGEGGRVNVTSLNTSTTTPTTTTIQPNNPLDLVDGNLLLSRRDHAQHTFVDTAETGKGRQGARGSGQLAQDVGGAIDSSQDSNGLHGQTISRRESVHAVGQDTTGSADSSQDSVTDLSSVDDEDYTEENDDETEFVD</sequence>
<dbReference type="GeneID" id="127750574"/>
<reference evidence="3" key="1">
    <citation type="journal article" date="2018" name="Proc. Natl. Acad. Sci. U.S.A.">
        <title>Phylogenomics and the evolution of hemipteroid insects.</title>
        <authorList>
            <person name="Johnson K.P."/>
            <person name="Dietrich C.H."/>
            <person name="Friedrich F."/>
            <person name="Beutel R.G."/>
            <person name="Wipfler B."/>
            <person name="Peters R.S."/>
            <person name="Allen J.M."/>
            <person name="Petersen M."/>
            <person name="Donath A."/>
            <person name="Walden K.K."/>
            <person name="Kozlov A.M."/>
            <person name="Podsiadlowski L."/>
            <person name="Mayer C."/>
            <person name="Meusemann K."/>
            <person name="Vasilikopoulos A."/>
            <person name="Waterhouse R.M."/>
            <person name="Cameron S.L."/>
            <person name="Weirauch C."/>
            <person name="Swanson D.R."/>
            <person name="Percy D.M."/>
            <person name="Hardy N.B."/>
            <person name="Terry I."/>
            <person name="Liu S."/>
            <person name="Zhou X."/>
            <person name="Misof B."/>
            <person name="Robertson H.M."/>
            <person name="Yoshizawa K."/>
        </authorList>
    </citation>
    <scope>NUCLEOTIDE SEQUENCE</scope>
    <source>
        <tissue evidence="3">Whole organism</tissue>
    </source>
</reference>
<feature type="region of interest" description="Disordered" evidence="1">
    <location>
        <begin position="177"/>
        <end position="265"/>
    </location>
</feature>
<feature type="compositionally biased region" description="Low complexity" evidence="1">
    <location>
        <begin position="135"/>
        <end position="151"/>
    </location>
</feature>
<dbReference type="Proteomes" id="UP000504606">
    <property type="component" value="Unplaced"/>
</dbReference>
<keyword evidence="2" id="KW-1185">Reference proteome</keyword>
<dbReference type="AlphaFoldDB" id="A0A9C6X3M5"/>
<accession>A0A9C6X3M5</accession>
<feature type="compositionally biased region" description="Polar residues" evidence="1">
    <location>
        <begin position="229"/>
        <end position="246"/>
    </location>
</feature>
<dbReference type="RefSeq" id="XP_052128539.1">
    <property type="nucleotide sequence ID" value="XM_052272579.1"/>
</dbReference>
<proteinExistence type="predicted"/>
<evidence type="ECO:0000256" key="1">
    <source>
        <dbReference type="SAM" id="MobiDB-lite"/>
    </source>
</evidence>
<name>A0A9C6X3M5_FRAOC</name>
<dbReference type="KEGG" id="foc:127750574"/>
<feature type="compositionally biased region" description="Acidic residues" evidence="1">
    <location>
        <begin position="247"/>
        <end position="265"/>
    </location>
</feature>